<organism evidence="1 2">
    <name type="scientific">Durusdinium trenchii</name>
    <dbReference type="NCBI Taxonomy" id="1381693"/>
    <lineage>
        <taxon>Eukaryota</taxon>
        <taxon>Sar</taxon>
        <taxon>Alveolata</taxon>
        <taxon>Dinophyceae</taxon>
        <taxon>Suessiales</taxon>
        <taxon>Symbiodiniaceae</taxon>
        <taxon>Durusdinium</taxon>
    </lineage>
</organism>
<dbReference type="Proteomes" id="UP001642464">
    <property type="component" value="Unassembled WGS sequence"/>
</dbReference>
<protein>
    <submittedName>
        <fullName evidence="1">Uncharacterized protein</fullName>
    </submittedName>
</protein>
<evidence type="ECO:0000313" key="1">
    <source>
        <dbReference type="EMBL" id="CAK8998081.1"/>
    </source>
</evidence>
<feature type="non-terminal residue" evidence="1">
    <location>
        <position position="58"/>
    </location>
</feature>
<dbReference type="EMBL" id="CAXAMM010002980">
    <property type="protein sequence ID" value="CAK8998081.1"/>
    <property type="molecule type" value="Genomic_DNA"/>
</dbReference>
<gene>
    <name evidence="1" type="ORF">SCF082_LOCUS5479</name>
</gene>
<proteinExistence type="predicted"/>
<reference evidence="1 2" key="1">
    <citation type="submission" date="2024-02" db="EMBL/GenBank/DDBJ databases">
        <authorList>
            <person name="Chen Y."/>
            <person name="Shah S."/>
            <person name="Dougan E. K."/>
            <person name="Thang M."/>
            <person name="Chan C."/>
        </authorList>
    </citation>
    <scope>NUCLEOTIDE SEQUENCE [LARGE SCALE GENOMIC DNA]</scope>
</reference>
<evidence type="ECO:0000313" key="2">
    <source>
        <dbReference type="Proteomes" id="UP001642464"/>
    </source>
</evidence>
<accession>A0ABP0I684</accession>
<sequence length="58" mass="6260">VNALFELMEARLSATRTVHSGQNGDAVGAKTLESLFTQKDVMKAHSLEAESSVLEVIE</sequence>
<comment type="caution">
    <text evidence="1">The sequence shown here is derived from an EMBL/GenBank/DDBJ whole genome shotgun (WGS) entry which is preliminary data.</text>
</comment>
<name>A0ABP0I684_9DINO</name>
<feature type="non-terminal residue" evidence="1">
    <location>
        <position position="1"/>
    </location>
</feature>
<keyword evidence="2" id="KW-1185">Reference proteome</keyword>